<protein>
    <submittedName>
        <fullName evidence="1">Uncharacterized protein</fullName>
    </submittedName>
</protein>
<dbReference type="Proteomes" id="UP000237655">
    <property type="component" value="Chromosome"/>
</dbReference>
<name>A0A2S0MTI4_9RHOB</name>
<proteinExistence type="predicted"/>
<sequence length="69" mass="7692">MTDTATELSGTIKEIEEVDGCIADLETDARRDPDSKAARHNKFAVRALRRYKDRLVADRDKLLGDLTSG</sequence>
<gene>
    <name evidence="1" type="ORF">C6Y53_16805</name>
</gene>
<dbReference type="EMBL" id="CP027665">
    <property type="protein sequence ID" value="AVO39206.1"/>
    <property type="molecule type" value="Genomic_DNA"/>
</dbReference>
<evidence type="ECO:0000313" key="1">
    <source>
        <dbReference type="EMBL" id="AVO39206.1"/>
    </source>
</evidence>
<dbReference type="RefSeq" id="WP_106473516.1">
    <property type="nucleotide sequence ID" value="NZ_CP027665.1"/>
</dbReference>
<dbReference type="AlphaFoldDB" id="A0A2S0MTI4"/>
<organism evidence="1 2">
    <name type="scientific">Pukyongiella litopenaei</name>
    <dbReference type="NCBI Taxonomy" id="2605946"/>
    <lineage>
        <taxon>Bacteria</taxon>
        <taxon>Pseudomonadati</taxon>
        <taxon>Pseudomonadota</taxon>
        <taxon>Alphaproteobacteria</taxon>
        <taxon>Rhodobacterales</taxon>
        <taxon>Paracoccaceae</taxon>
        <taxon>Pukyongiella</taxon>
    </lineage>
</organism>
<evidence type="ECO:0000313" key="2">
    <source>
        <dbReference type="Proteomes" id="UP000237655"/>
    </source>
</evidence>
<keyword evidence="2" id="KW-1185">Reference proteome</keyword>
<accession>A0A2S0MTI4</accession>
<reference evidence="2" key="1">
    <citation type="submission" date="2018-03" db="EMBL/GenBank/DDBJ databases">
        <title>Genomic analysis of the strain SH-1 isolated from shrimp intestine.</title>
        <authorList>
            <person name="Kim Y.-S."/>
            <person name="Kim S.-E."/>
            <person name="Kim K.-H."/>
        </authorList>
    </citation>
    <scope>NUCLEOTIDE SEQUENCE [LARGE SCALE GENOMIC DNA]</scope>
    <source>
        <strain evidence="2">SH-1</strain>
    </source>
</reference>
<dbReference type="KEGG" id="thas:C6Y53_16805"/>